<dbReference type="PANTHER" id="PTHR11956">
    <property type="entry name" value="ARGINYL-TRNA SYNTHETASE"/>
    <property type="match status" value="1"/>
</dbReference>
<dbReference type="Pfam" id="PF00750">
    <property type="entry name" value="tRNA-synt_1d"/>
    <property type="match status" value="1"/>
</dbReference>
<evidence type="ECO:0000256" key="3">
    <source>
        <dbReference type="ARBA" id="ARBA00022840"/>
    </source>
</evidence>
<proteinExistence type="predicted"/>
<evidence type="ECO:0000313" key="6">
    <source>
        <dbReference type="EMBL" id="SVD04478.1"/>
    </source>
</evidence>
<dbReference type="SMART" id="SM01016">
    <property type="entry name" value="Arg_tRNA_synt_N"/>
    <property type="match status" value="1"/>
</dbReference>
<dbReference type="PROSITE" id="PS00178">
    <property type="entry name" value="AA_TRNA_LIGASE_I"/>
    <property type="match status" value="1"/>
</dbReference>
<accession>A0A382S5Q8</accession>
<dbReference type="SUPFAM" id="SSF55190">
    <property type="entry name" value="Arginyl-tRNA synthetase (ArgRS), N-terminal 'additional' domain"/>
    <property type="match status" value="1"/>
</dbReference>
<dbReference type="AlphaFoldDB" id="A0A382S5Q8"/>
<feature type="non-terminal residue" evidence="6">
    <location>
        <position position="205"/>
    </location>
</feature>
<dbReference type="InterPro" id="IPR001278">
    <property type="entry name" value="Arg-tRNA-ligase"/>
</dbReference>
<evidence type="ECO:0000256" key="1">
    <source>
        <dbReference type="ARBA" id="ARBA00022598"/>
    </source>
</evidence>
<dbReference type="InterPro" id="IPR014729">
    <property type="entry name" value="Rossmann-like_a/b/a_fold"/>
</dbReference>
<reference evidence="6" key="1">
    <citation type="submission" date="2018-05" db="EMBL/GenBank/DDBJ databases">
        <authorList>
            <person name="Lanie J.A."/>
            <person name="Ng W.-L."/>
            <person name="Kazmierczak K.M."/>
            <person name="Andrzejewski T.M."/>
            <person name="Davidsen T.M."/>
            <person name="Wayne K.J."/>
            <person name="Tettelin H."/>
            <person name="Glass J.I."/>
            <person name="Rusch D."/>
            <person name="Podicherti R."/>
            <person name="Tsui H.-C.T."/>
            <person name="Winkler M.E."/>
        </authorList>
    </citation>
    <scope>NUCLEOTIDE SEQUENCE</scope>
</reference>
<evidence type="ECO:0000259" key="5">
    <source>
        <dbReference type="SMART" id="SM01016"/>
    </source>
</evidence>
<feature type="domain" description="Arginyl tRNA synthetase N-terminal" evidence="5">
    <location>
        <begin position="5"/>
        <end position="93"/>
    </location>
</feature>
<dbReference type="InterPro" id="IPR005148">
    <property type="entry name" value="Arg-tRNA-synth_N"/>
</dbReference>
<dbReference type="EMBL" id="UINC01126170">
    <property type="protein sequence ID" value="SVD04478.1"/>
    <property type="molecule type" value="Genomic_DNA"/>
</dbReference>
<dbReference type="InterPro" id="IPR035684">
    <property type="entry name" value="ArgRS_core"/>
</dbReference>
<dbReference type="InterPro" id="IPR036695">
    <property type="entry name" value="Arg-tRNA-synth_N_sf"/>
</dbReference>
<evidence type="ECO:0000256" key="2">
    <source>
        <dbReference type="ARBA" id="ARBA00022741"/>
    </source>
</evidence>
<dbReference type="PRINTS" id="PR01038">
    <property type="entry name" value="TRNASYNTHARG"/>
</dbReference>
<dbReference type="GO" id="GO:0006420">
    <property type="term" value="P:arginyl-tRNA aminoacylation"/>
    <property type="evidence" value="ECO:0007669"/>
    <property type="project" value="InterPro"/>
</dbReference>
<dbReference type="GO" id="GO:0004814">
    <property type="term" value="F:arginine-tRNA ligase activity"/>
    <property type="evidence" value="ECO:0007669"/>
    <property type="project" value="InterPro"/>
</dbReference>
<dbReference type="InterPro" id="IPR001412">
    <property type="entry name" value="aa-tRNA-synth_I_CS"/>
</dbReference>
<sequence length="205" mass="22435">MLIRDEIISLLEQALKSAENAGAISSVPNHTVTVEHPNREEHGNFSSNLPLKIQGLVKIKALDLAKIIIEYIPTHDAVERVEIAPPGFINFFLSDKWVAQQASVIASDYTFGQIPIEGEKSIQIEYVSANPTGPIHVGNGRGAAIGSSLANTFKFTGYRVQQEYYINDGGTQVLIFGQTLYARYLQLHGSEASLPDNGYPGSYMI</sequence>
<evidence type="ECO:0000256" key="4">
    <source>
        <dbReference type="ARBA" id="ARBA00023146"/>
    </source>
</evidence>
<dbReference type="GO" id="GO:0005524">
    <property type="term" value="F:ATP binding"/>
    <property type="evidence" value="ECO:0007669"/>
    <property type="project" value="UniProtKB-KW"/>
</dbReference>
<dbReference type="GO" id="GO:0005737">
    <property type="term" value="C:cytoplasm"/>
    <property type="evidence" value="ECO:0007669"/>
    <property type="project" value="InterPro"/>
</dbReference>
<gene>
    <name evidence="6" type="ORF">METZ01_LOCUS357332</name>
</gene>
<keyword evidence="3" id="KW-0067">ATP-binding</keyword>
<dbReference type="Gene3D" id="3.40.50.620">
    <property type="entry name" value="HUPs"/>
    <property type="match status" value="1"/>
</dbReference>
<dbReference type="Pfam" id="PF03485">
    <property type="entry name" value="Arg_tRNA_synt_N"/>
    <property type="match status" value="1"/>
</dbReference>
<dbReference type="Gene3D" id="3.30.1360.70">
    <property type="entry name" value="Arginyl tRNA synthetase N-terminal domain"/>
    <property type="match status" value="1"/>
</dbReference>
<keyword evidence="2" id="KW-0547">Nucleotide-binding</keyword>
<dbReference type="SUPFAM" id="SSF52374">
    <property type="entry name" value="Nucleotidylyl transferase"/>
    <property type="match status" value="1"/>
</dbReference>
<keyword evidence="1" id="KW-0436">Ligase</keyword>
<keyword evidence="4" id="KW-0030">Aminoacyl-tRNA synthetase</keyword>
<dbReference type="PANTHER" id="PTHR11956:SF5">
    <property type="entry name" value="ARGININE--TRNA LIGASE, CYTOPLASMIC"/>
    <property type="match status" value="1"/>
</dbReference>
<protein>
    <recommendedName>
        <fullName evidence="5">Arginyl tRNA synthetase N-terminal domain-containing protein</fullName>
    </recommendedName>
</protein>
<name>A0A382S5Q8_9ZZZZ</name>
<organism evidence="6">
    <name type="scientific">marine metagenome</name>
    <dbReference type="NCBI Taxonomy" id="408172"/>
    <lineage>
        <taxon>unclassified sequences</taxon>
        <taxon>metagenomes</taxon>
        <taxon>ecological metagenomes</taxon>
    </lineage>
</organism>